<reference evidence="2 3" key="1">
    <citation type="submission" date="2019-10" db="EMBL/GenBank/DDBJ databases">
        <title>Comparative genomic analysis of Providencia.</title>
        <authorList>
            <person name="Yuan C."/>
            <person name="Wei Y."/>
            <person name="Yin Z."/>
        </authorList>
    </citation>
    <scope>NUCLEOTIDE SEQUENCE [LARGE SCALE GENOMIC DNA]</scope>
    <source>
        <strain evidence="3">wls1934</strain>
    </source>
</reference>
<keyword evidence="1" id="KW-0812">Transmembrane</keyword>
<name>A0AAW9VEY8_9GAMM</name>
<organism evidence="2 3">
    <name type="scientific">Providencia alcalifaciens</name>
    <dbReference type="NCBI Taxonomy" id="126385"/>
    <lineage>
        <taxon>Bacteria</taxon>
        <taxon>Pseudomonadati</taxon>
        <taxon>Pseudomonadota</taxon>
        <taxon>Gammaproteobacteria</taxon>
        <taxon>Enterobacterales</taxon>
        <taxon>Morganellaceae</taxon>
        <taxon>Providencia</taxon>
    </lineage>
</organism>
<feature type="transmembrane region" description="Helical" evidence="1">
    <location>
        <begin position="120"/>
        <end position="139"/>
    </location>
</feature>
<gene>
    <name evidence="2" type="ORF">GKR67_17840</name>
</gene>
<keyword evidence="1" id="KW-1133">Transmembrane helix</keyword>
<evidence type="ECO:0000313" key="3">
    <source>
        <dbReference type="Proteomes" id="UP000449944"/>
    </source>
</evidence>
<dbReference type="Proteomes" id="UP000449944">
    <property type="component" value="Unassembled WGS sequence"/>
</dbReference>
<feature type="transmembrane region" description="Helical" evidence="1">
    <location>
        <begin position="82"/>
        <end position="100"/>
    </location>
</feature>
<feature type="transmembrane region" description="Helical" evidence="1">
    <location>
        <begin position="20"/>
        <end position="40"/>
    </location>
</feature>
<evidence type="ECO:0000313" key="2">
    <source>
        <dbReference type="EMBL" id="MTC36442.1"/>
    </source>
</evidence>
<protein>
    <submittedName>
        <fullName evidence="2">Uncharacterized protein</fullName>
    </submittedName>
</protein>
<comment type="caution">
    <text evidence="2">The sequence shown here is derived from an EMBL/GenBank/DDBJ whole genome shotgun (WGS) entry which is preliminary data.</text>
</comment>
<dbReference type="AlphaFoldDB" id="A0AAW9VEY8"/>
<sequence>MAKLCIIICHLGRVTREFTITVFFSILPILVGAMIASSWSEPSFSSAFIVNFRYGEVFLYTSAFLSPYIYKKALREKKTFASILAFLLAAYSIFAGVFVFSFVRLEDVLSRKMSVSADSLFWTSISIILTTLFVWYYSVWHDHSKRIDPAMEDLRQRDALASDIDAKLGG</sequence>
<feature type="transmembrane region" description="Helical" evidence="1">
    <location>
        <begin position="52"/>
        <end position="70"/>
    </location>
</feature>
<accession>A0AAW9VEY8</accession>
<dbReference type="EMBL" id="WLUB01000056">
    <property type="protein sequence ID" value="MTC36442.1"/>
    <property type="molecule type" value="Genomic_DNA"/>
</dbReference>
<evidence type="ECO:0000256" key="1">
    <source>
        <dbReference type="SAM" id="Phobius"/>
    </source>
</evidence>
<keyword evidence="1" id="KW-0472">Membrane</keyword>
<proteinExistence type="predicted"/>